<proteinExistence type="predicted"/>
<dbReference type="Proteomes" id="UP001219605">
    <property type="component" value="Chromosome"/>
</dbReference>
<keyword evidence="1" id="KW-0812">Transmembrane</keyword>
<reference evidence="2 3" key="1">
    <citation type="submission" date="2023-02" db="EMBL/GenBank/DDBJ databases">
        <authorList>
            <person name="Mo P."/>
        </authorList>
    </citation>
    <scope>NUCLEOTIDE SEQUENCE [LARGE SCALE GENOMIC DNA]</scope>
    <source>
        <strain evidence="2 3">HUAS 3</strain>
    </source>
</reference>
<keyword evidence="1" id="KW-1133">Transmembrane helix</keyword>
<evidence type="ECO:0000256" key="1">
    <source>
        <dbReference type="SAM" id="Phobius"/>
    </source>
</evidence>
<gene>
    <name evidence="2" type="ORF">PVK37_19435</name>
</gene>
<organism evidence="2 3">
    <name type="scientific">Micromonospora cathayae</name>
    <dbReference type="NCBI Taxonomy" id="3028804"/>
    <lineage>
        <taxon>Bacteria</taxon>
        <taxon>Bacillati</taxon>
        <taxon>Actinomycetota</taxon>
        <taxon>Actinomycetes</taxon>
        <taxon>Micromonosporales</taxon>
        <taxon>Micromonosporaceae</taxon>
        <taxon>Micromonospora</taxon>
    </lineage>
</organism>
<dbReference type="EMBL" id="CP118615">
    <property type="protein sequence ID" value="WDZ82642.1"/>
    <property type="molecule type" value="Genomic_DNA"/>
</dbReference>
<keyword evidence="1" id="KW-0472">Membrane</keyword>
<feature type="transmembrane region" description="Helical" evidence="1">
    <location>
        <begin position="64"/>
        <end position="85"/>
    </location>
</feature>
<name>A0ABY7ZI26_9ACTN</name>
<protein>
    <recommendedName>
        <fullName evidence="4">Tripartite tricarboxylate transporter TctB family protein</fullName>
    </recommendedName>
</protein>
<sequence>MAAGAGTTSQDGRILRSLVVRTGVGLQLLLGLCYCAALVLYVVARLTIGGHEAVTGGNHDPKDLASGILGLVVLVLHAFAVIGAIVGPGPAVVLGPLILVGVLLLAPAARRDALTRPPVVLALGVFAVAVILSGVDAVPDVRHWLLD</sequence>
<accession>A0ABY7ZI26</accession>
<dbReference type="RefSeq" id="WP_275028920.1">
    <property type="nucleotide sequence ID" value="NZ_CP118615.1"/>
</dbReference>
<evidence type="ECO:0008006" key="4">
    <source>
        <dbReference type="Google" id="ProtNLM"/>
    </source>
</evidence>
<evidence type="ECO:0000313" key="3">
    <source>
        <dbReference type="Proteomes" id="UP001219605"/>
    </source>
</evidence>
<keyword evidence="3" id="KW-1185">Reference proteome</keyword>
<feature type="transmembrane region" description="Helical" evidence="1">
    <location>
        <begin position="120"/>
        <end position="138"/>
    </location>
</feature>
<feature type="transmembrane region" description="Helical" evidence="1">
    <location>
        <begin position="91"/>
        <end position="108"/>
    </location>
</feature>
<feature type="transmembrane region" description="Helical" evidence="1">
    <location>
        <begin position="24"/>
        <end position="43"/>
    </location>
</feature>
<evidence type="ECO:0000313" key="2">
    <source>
        <dbReference type="EMBL" id="WDZ82642.1"/>
    </source>
</evidence>